<dbReference type="Proteomes" id="UP000610594">
    <property type="component" value="Unassembled WGS sequence"/>
</dbReference>
<dbReference type="Pfam" id="PF20042">
    <property type="entry name" value="DUF6444"/>
    <property type="match status" value="1"/>
</dbReference>
<dbReference type="Pfam" id="PF03050">
    <property type="entry name" value="DDE_Tnp_IS66"/>
    <property type="match status" value="1"/>
</dbReference>
<dbReference type="RefSeq" id="WP_222853168.1">
    <property type="nucleotide sequence ID" value="NZ_WHJF01000257.1"/>
</dbReference>
<comment type="caution">
    <text evidence="4">The sequence shown here is derived from an EMBL/GenBank/DDBJ whole genome shotgun (WGS) entry which is preliminary data.</text>
</comment>
<reference evidence="4 5" key="1">
    <citation type="submission" date="2019-10" db="EMBL/GenBank/DDBJ databases">
        <title>Taxonomy of Antarctic Massilia spp.: description of Massilia rubra sp. nov., Massilia aquatica sp. nov., Massilia mucilaginosa sp. nov., Massilia frigida sp. nov. isolated from streams, lakes and regoliths.</title>
        <authorList>
            <person name="Holochova P."/>
            <person name="Sedlacek I."/>
            <person name="Kralova S."/>
            <person name="Maslanova I."/>
            <person name="Busse H.-J."/>
            <person name="Stankova E."/>
            <person name="Vrbovska V."/>
            <person name="Kovarovic V."/>
            <person name="Bartak M."/>
            <person name="Svec P."/>
            <person name="Pantucek R."/>
        </authorList>
    </citation>
    <scope>NUCLEOTIDE SEQUENCE [LARGE SCALE GENOMIC DNA]</scope>
    <source>
        <strain evidence="4 5">CCM 8694</strain>
    </source>
</reference>
<protein>
    <submittedName>
        <fullName evidence="4">IS66 family transposase</fullName>
    </submittedName>
</protein>
<name>A0ABX0MWK7_9BURK</name>
<organism evidence="4 5">
    <name type="scientific">Massilia genomosp. 1</name>
    <dbReference type="NCBI Taxonomy" id="2609280"/>
    <lineage>
        <taxon>Bacteria</taxon>
        <taxon>Pseudomonadati</taxon>
        <taxon>Pseudomonadota</taxon>
        <taxon>Betaproteobacteria</taxon>
        <taxon>Burkholderiales</taxon>
        <taxon>Oxalobacteraceae</taxon>
        <taxon>Telluria group</taxon>
        <taxon>Massilia</taxon>
    </lineage>
</organism>
<gene>
    <name evidence="4" type="ORF">F1735_33275</name>
</gene>
<dbReference type="InterPro" id="IPR052344">
    <property type="entry name" value="Transposase-related"/>
</dbReference>
<keyword evidence="5" id="KW-1185">Reference proteome</keyword>
<evidence type="ECO:0000259" key="3">
    <source>
        <dbReference type="Pfam" id="PF20042"/>
    </source>
</evidence>
<proteinExistence type="predicted"/>
<feature type="region of interest" description="Disordered" evidence="1">
    <location>
        <begin position="36"/>
        <end position="96"/>
    </location>
</feature>
<feature type="domain" description="DUF6444" evidence="3">
    <location>
        <begin position="22"/>
        <end position="79"/>
    </location>
</feature>
<evidence type="ECO:0000259" key="2">
    <source>
        <dbReference type="Pfam" id="PF03050"/>
    </source>
</evidence>
<dbReference type="PANTHER" id="PTHR33678:SF1">
    <property type="entry name" value="BLL1576 PROTEIN"/>
    <property type="match status" value="1"/>
</dbReference>
<dbReference type="NCBIfam" id="NF033517">
    <property type="entry name" value="transpos_IS66"/>
    <property type="match status" value="1"/>
</dbReference>
<evidence type="ECO:0000256" key="1">
    <source>
        <dbReference type="SAM" id="MobiDB-lite"/>
    </source>
</evidence>
<feature type="domain" description="Transposase IS66 central" evidence="2">
    <location>
        <begin position="157"/>
        <end position="434"/>
    </location>
</feature>
<evidence type="ECO:0000313" key="5">
    <source>
        <dbReference type="Proteomes" id="UP000610594"/>
    </source>
</evidence>
<accession>A0ABX0MWK7</accession>
<dbReference type="InterPro" id="IPR045618">
    <property type="entry name" value="DUF6444"/>
</dbReference>
<dbReference type="EMBL" id="WHJF01000257">
    <property type="protein sequence ID" value="NHZ67080.1"/>
    <property type="molecule type" value="Genomic_DNA"/>
</dbReference>
<sequence length="470" mass="51524">MPPKPPRLNLTGLSHEDKDRLIDALFARLDAVEAKLGMNSENSSKPPSSDGLGKKQKTTSLRGKSDKAVGGQPGHKGSTLKRVAEPTSTQDHRTPSHCNRCHSALAFEEAHVLERRQVFDVPTMCFEVVEHRVYTVLCICGQRHDSVFPAAVSDLAQYGPNVRALGVHLTQGQMLPYARAAGLIAEMTGLSVSPATLLAWVGEASLALQGTADFIAKQLHDAPVLCADESGLRVDGKLHWMHVAATAELTWYGMHAKRGLDAMVAHGILPNRLGVLVHDCWAPYWKLNDGLHALCNAHLLRELVYAQEVTGQDWPTDMTELLLNAQRLSTAARQQGTPFDAEAIAAFATVYHGIVRQGEELNPPQTKPGAKPGRCKQSDAHNLLRRFRLHADAILRFIADPIIPFTNNIAERAVRMPKVKQKISGCFRTITGADNFCTIRSCLDTLRKQGHSMLEVLRRAFAGDPIRPTA</sequence>
<dbReference type="InterPro" id="IPR004291">
    <property type="entry name" value="Transposase_IS66_central"/>
</dbReference>
<dbReference type="PANTHER" id="PTHR33678">
    <property type="entry name" value="BLL1576 PROTEIN"/>
    <property type="match status" value="1"/>
</dbReference>
<evidence type="ECO:0000313" key="4">
    <source>
        <dbReference type="EMBL" id="NHZ67080.1"/>
    </source>
</evidence>